<dbReference type="Pfam" id="PF00593">
    <property type="entry name" value="TonB_dep_Rec_b-barrel"/>
    <property type="match status" value="1"/>
</dbReference>
<evidence type="ECO:0000256" key="6">
    <source>
        <dbReference type="ARBA" id="ARBA00023077"/>
    </source>
</evidence>
<evidence type="ECO:0000313" key="15">
    <source>
        <dbReference type="Proteomes" id="UP001169063"/>
    </source>
</evidence>
<dbReference type="Gene3D" id="2.170.130.10">
    <property type="entry name" value="TonB-dependent receptor, plug domain"/>
    <property type="match status" value="1"/>
</dbReference>
<evidence type="ECO:0000256" key="4">
    <source>
        <dbReference type="ARBA" id="ARBA00022692"/>
    </source>
</evidence>
<feature type="domain" description="TonB-dependent receptor-like beta-barrel" evidence="12">
    <location>
        <begin position="243"/>
        <end position="638"/>
    </location>
</feature>
<proteinExistence type="inferred from homology"/>
<protein>
    <submittedName>
        <fullName evidence="14">TonB-dependent receptor</fullName>
    </submittedName>
</protein>
<dbReference type="Pfam" id="PF07715">
    <property type="entry name" value="Plug"/>
    <property type="match status" value="1"/>
</dbReference>
<dbReference type="InterPro" id="IPR036942">
    <property type="entry name" value="Beta-barrel_TonB_sf"/>
</dbReference>
<keyword evidence="5 11" id="KW-0732">Signal</keyword>
<dbReference type="Gene3D" id="2.40.170.20">
    <property type="entry name" value="TonB-dependent receptor, beta-barrel domain"/>
    <property type="match status" value="1"/>
</dbReference>
<organism evidence="14 15">
    <name type="scientific">Peiella sedimenti</name>
    <dbReference type="NCBI Taxonomy" id="3061083"/>
    <lineage>
        <taxon>Bacteria</taxon>
        <taxon>Pseudomonadati</taxon>
        <taxon>Pseudomonadota</taxon>
        <taxon>Alphaproteobacteria</taxon>
        <taxon>Caulobacterales</taxon>
        <taxon>Caulobacteraceae</taxon>
        <taxon>Peiella</taxon>
    </lineage>
</organism>
<comment type="subcellular location">
    <subcellularLocation>
        <location evidence="1">Cell outer membrane</location>
        <topology evidence="1">Multi-pass membrane protein</topology>
    </subcellularLocation>
</comment>
<evidence type="ECO:0000256" key="11">
    <source>
        <dbReference type="SAM" id="SignalP"/>
    </source>
</evidence>
<keyword evidence="3" id="KW-1134">Transmembrane beta strand</keyword>
<evidence type="ECO:0000313" key="14">
    <source>
        <dbReference type="EMBL" id="MDO1558033.1"/>
    </source>
</evidence>
<dbReference type="RefSeq" id="WP_302108457.1">
    <property type="nucleotide sequence ID" value="NZ_JAUKTR010000001.1"/>
</dbReference>
<evidence type="ECO:0000256" key="7">
    <source>
        <dbReference type="ARBA" id="ARBA00023136"/>
    </source>
</evidence>
<dbReference type="PANTHER" id="PTHR30069:SF29">
    <property type="entry name" value="HEMOGLOBIN AND HEMOGLOBIN-HAPTOGLOBIN-BINDING PROTEIN 1-RELATED"/>
    <property type="match status" value="1"/>
</dbReference>
<keyword evidence="8 14" id="KW-0675">Receptor</keyword>
<dbReference type="InterPro" id="IPR000531">
    <property type="entry name" value="Beta-barrel_TonB"/>
</dbReference>
<dbReference type="InterPro" id="IPR037066">
    <property type="entry name" value="Plug_dom_sf"/>
</dbReference>
<keyword evidence="4" id="KW-0812">Transmembrane</keyword>
<evidence type="ECO:0000259" key="13">
    <source>
        <dbReference type="Pfam" id="PF07715"/>
    </source>
</evidence>
<comment type="similarity">
    <text evidence="10">Belongs to the TonB-dependent receptor family.</text>
</comment>
<dbReference type="InterPro" id="IPR012910">
    <property type="entry name" value="Plug_dom"/>
</dbReference>
<evidence type="ECO:0000256" key="9">
    <source>
        <dbReference type="ARBA" id="ARBA00023237"/>
    </source>
</evidence>
<dbReference type="InterPro" id="IPR039426">
    <property type="entry name" value="TonB-dep_rcpt-like"/>
</dbReference>
<gene>
    <name evidence="14" type="ORF">Q0812_01150</name>
</gene>
<evidence type="ECO:0000259" key="12">
    <source>
        <dbReference type="Pfam" id="PF00593"/>
    </source>
</evidence>
<evidence type="ECO:0000256" key="8">
    <source>
        <dbReference type="ARBA" id="ARBA00023170"/>
    </source>
</evidence>
<comment type="caution">
    <text evidence="14">The sequence shown here is derived from an EMBL/GenBank/DDBJ whole genome shotgun (WGS) entry which is preliminary data.</text>
</comment>
<dbReference type="EMBL" id="JAUKTR010000001">
    <property type="protein sequence ID" value="MDO1558033.1"/>
    <property type="molecule type" value="Genomic_DNA"/>
</dbReference>
<feature type="chain" id="PRO_5046431063" evidence="11">
    <location>
        <begin position="21"/>
        <end position="682"/>
    </location>
</feature>
<reference evidence="14" key="1">
    <citation type="submission" date="2023-07" db="EMBL/GenBank/DDBJ databases">
        <title>Brevundimonas soil sp. nov., isolated from the soil of chemical plant.</title>
        <authorList>
            <person name="Wu N."/>
        </authorList>
    </citation>
    <scope>NUCLEOTIDE SEQUENCE</scope>
    <source>
        <strain evidence="14">XZ-24</strain>
    </source>
</reference>
<evidence type="ECO:0000256" key="5">
    <source>
        <dbReference type="ARBA" id="ARBA00022729"/>
    </source>
</evidence>
<feature type="signal peptide" evidence="11">
    <location>
        <begin position="1"/>
        <end position="20"/>
    </location>
</feature>
<evidence type="ECO:0000256" key="2">
    <source>
        <dbReference type="ARBA" id="ARBA00022448"/>
    </source>
</evidence>
<dbReference type="SUPFAM" id="SSF56935">
    <property type="entry name" value="Porins"/>
    <property type="match status" value="1"/>
</dbReference>
<name>A0ABT8SJP5_9CAUL</name>
<keyword evidence="15" id="KW-1185">Reference proteome</keyword>
<dbReference type="PANTHER" id="PTHR30069">
    <property type="entry name" value="TONB-DEPENDENT OUTER MEMBRANE RECEPTOR"/>
    <property type="match status" value="1"/>
</dbReference>
<sequence>MMKRLWLCSAAVALASPALAQNAPPAPSAVAASEAASGILVFAPDFFADARPDTVLDMLSRLPGFSLNFGDSGTRGYAGAGGNVLVDGQRPAIKSESLDQYLRRISAESVERIELIRGGAPGIDMQGQAVVANIVLRSTVTTQTVIEFNPYLYQTGYVGPMIRAQYSRREGEAQEELSFSASSDLRVDLVGEGFRRRYDASGALIQDIDLELDDHIQYANLAGSIQRPLGENLVRVNGLLNYFENTTGQTLTLVSGTGQDERNEQHFRGLDGELGLRWTRPLGPRTDFEATALQRLAQNEFQATLERGAFDSLFTSDETSGETIGRALARFRPDDRWAFEGGGEAAYNFLDGSTTYAENGTPIALPSASVLVEELRAEVFGQATWRPRPSLTVEAGLRVEFSEISQSGDTDRSKTFTYPKPRLLVTWSPAEGHQFRFRYERRVGQLDFGDFVASSEVTLGQVTAGNPDLVPFQADTLEAVYERRFWEEGVFELQASHTEYRDYIGVIPLVGGFDAVGNIGDGSQDLFQARLTLPLDRIGVENARLQVRGTWTESEIVDPVTGRTVDFPGSDGFGCGVAYNHDLQGGRWSYGFDHGCDNDAGYNYRTRELRYVDNEPFLTLYGQWKPRDDLTVRLEIGNATTHVLHRERWVYTGVREASPLSFHEVQESSSYPWFFLQIRKVL</sequence>
<keyword evidence="7 10" id="KW-0472">Membrane</keyword>
<keyword evidence="9" id="KW-0998">Cell outer membrane</keyword>
<evidence type="ECO:0000256" key="10">
    <source>
        <dbReference type="RuleBase" id="RU003357"/>
    </source>
</evidence>
<evidence type="ECO:0000256" key="3">
    <source>
        <dbReference type="ARBA" id="ARBA00022452"/>
    </source>
</evidence>
<feature type="domain" description="TonB-dependent receptor plug" evidence="13">
    <location>
        <begin position="36"/>
        <end position="121"/>
    </location>
</feature>
<keyword evidence="2" id="KW-0813">Transport</keyword>
<evidence type="ECO:0000256" key="1">
    <source>
        <dbReference type="ARBA" id="ARBA00004571"/>
    </source>
</evidence>
<dbReference type="Proteomes" id="UP001169063">
    <property type="component" value="Unassembled WGS sequence"/>
</dbReference>
<keyword evidence="6 10" id="KW-0798">TonB box</keyword>
<accession>A0ABT8SJP5</accession>